<reference evidence="1 2" key="1">
    <citation type="submission" date="2024-10" db="EMBL/GenBank/DDBJ databases">
        <title>Updated reference genomes for cyclostephanoid diatoms.</title>
        <authorList>
            <person name="Roberts W.R."/>
            <person name="Alverson A.J."/>
        </authorList>
    </citation>
    <scope>NUCLEOTIDE SEQUENCE [LARGE SCALE GENOMIC DNA]</scope>
    <source>
        <strain evidence="1 2">AJA228-03</strain>
    </source>
</reference>
<protein>
    <submittedName>
        <fullName evidence="1">Uncharacterized protein</fullName>
    </submittedName>
</protein>
<sequence length="189" mass="19917">MISIILIVDAGSSSIRCTAHEYRGLLKSQNKGIFPRLFVIDDDKVGDVVSTSTATPTTKSTNPPKLVEALRGIGHSVPLNAILPSTGHIRVYDVLDAIDNCVDETLKLLRRMVHPESTSSNSSSLSSSSTSTSSSCGGGVDYGHRVVAVGFSSFVMNLVAVDINGDPVGEVATCSYACNRPDVVMEASD</sequence>
<evidence type="ECO:0000313" key="1">
    <source>
        <dbReference type="EMBL" id="KAL3817016.1"/>
    </source>
</evidence>
<dbReference type="Proteomes" id="UP001530377">
    <property type="component" value="Unassembled WGS sequence"/>
</dbReference>
<proteinExistence type="predicted"/>
<gene>
    <name evidence="1" type="ORF">ACHAXA_002928</name>
</gene>
<dbReference type="AlphaFoldDB" id="A0ABD3RXV3"/>
<comment type="caution">
    <text evidence="1">The sequence shown here is derived from an EMBL/GenBank/DDBJ whole genome shotgun (WGS) entry which is preliminary data.</text>
</comment>
<keyword evidence="2" id="KW-1185">Reference proteome</keyword>
<name>A0ABD3RXV3_9STRA</name>
<accession>A0ABD3RXV3</accession>
<dbReference type="EMBL" id="JALLPB020000121">
    <property type="protein sequence ID" value="KAL3817016.1"/>
    <property type="molecule type" value="Genomic_DNA"/>
</dbReference>
<evidence type="ECO:0000313" key="2">
    <source>
        <dbReference type="Proteomes" id="UP001530377"/>
    </source>
</evidence>
<organism evidence="1 2">
    <name type="scientific">Cyclostephanos tholiformis</name>
    <dbReference type="NCBI Taxonomy" id="382380"/>
    <lineage>
        <taxon>Eukaryota</taxon>
        <taxon>Sar</taxon>
        <taxon>Stramenopiles</taxon>
        <taxon>Ochrophyta</taxon>
        <taxon>Bacillariophyta</taxon>
        <taxon>Coscinodiscophyceae</taxon>
        <taxon>Thalassiosirophycidae</taxon>
        <taxon>Stephanodiscales</taxon>
        <taxon>Stephanodiscaceae</taxon>
        <taxon>Cyclostephanos</taxon>
    </lineage>
</organism>